<gene>
    <name evidence="3" type="ORF">MKZ38_000935</name>
</gene>
<keyword evidence="2" id="KW-0732">Signal</keyword>
<dbReference type="EMBL" id="JAKWBI020000121">
    <property type="protein sequence ID" value="KAJ2902201.1"/>
    <property type="molecule type" value="Genomic_DNA"/>
</dbReference>
<evidence type="ECO:0000313" key="4">
    <source>
        <dbReference type="Proteomes" id="UP001201980"/>
    </source>
</evidence>
<feature type="region of interest" description="Disordered" evidence="1">
    <location>
        <begin position="22"/>
        <end position="84"/>
    </location>
</feature>
<proteinExistence type="predicted"/>
<name>A0AAD5WU67_9PEZI</name>
<feature type="signal peptide" evidence="2">
    <location>
        <begin position="1"/>
        <end position="18"/>
    </location>
</feature>
<sequence length="120" mass="12207">MIMKYPTIAVLSFVGAIAIPTGSGGGDVEEPTPSSSCPEVPPTIGGGEGGDTSGDTGGDDGDESSEYAPAPTASIATSSAAPPTSSVLRTWIVEIVRIILFTHLSHPFLLLCQVPVCVDY</sequence>
<comment type="caution">
    <text evidence="3">The sequence shown here is derived from an EMBL/GenBank/DDBJ whole genome shotgun (WGS) entry which is preliminary data.</text>
</comment>
<protein>
    <submittedName>
        <fullName evidence="3">Hydrophobin protein</fullName>
    </submittedName>
</protein>
<feature type="chain" id="PRO_5042177845" evidence="2">
    <location>
        <begin position="19"/>
        <end position="120"/>
    </location>
</feature>
<dbReference type="AlphaFoldDB" id="A0AAD5WU67"/>
<evidence type="ECO:0000256" key="2">
    <source>
        <dbReference type="SAM" id="SignalP"/>
    </source>
</evidence>
<evidence type="ECO:0000313" key="3">
    <source>
        <dbReference type="EMBL" id="KAJ2902201.1"/>
    </source>
</evidence>
<evidence type="ECO:0000256" key="1">
    <source>
        <dbReference type="SAM" id="MobiDB-lite"/>
    </source>
</evidence>
<feature type="compositionally biased region" description="Gly residues" evidence="1">
    <location>
        <begin position="44"/>
        <end position="56"/>
    </location>
</feature>
<dbReference type="Proteomes" id="UP001201980">
    <property type="component" value="Unassembled WGS sequence"/>
</dbReference>
<accession>A0AAD5WU67</accession>
<organism evidence="3 4">
    <name type="scientific">Zalerion maritima</name>
    <dbReference type="NCBI Taxonomy" id="339359"/>
    <lineage>
        <taxon>Eukaryota</taxon>
        <taxon>Fungi</taxon>
        <taxon>Dikarya</taxon>
        <taxon>Ascomycota</taxon>
        <taxon>Pezizomycotina</taxon>
        <taxon>Sordariomycetes</taxon>
        <taxon>Lulworthiomycetidae</taxon>
        <taxon>Lulworthiales</taxon>
        <taxon>Lulworthiaceae</taxon>
        <taxon>Zalerion</taxon>
    </lineage>
</organism>
<feature type="compositionally biased region" description="Low complexity" evidence="1">
    <location>
        <begin position="66"/>
        <end position="84"/>
    </location>
</feature>
<keyword evidence="4" id="KW-1185">Reference proteome</keyword>
<reference evidence="3" key="1">
    <citation type="submission" date="2022-07" db="EMBL/GenBank/DDBJ databases">
        <title>Draft genome sequence of Zalerion maritima ATCC 34329, a (micro)plastics degrading marine fungus.</title>
        <authorList>
            <person name="Paco A."/>
            <person name="Goncalves M.F.M."/>
            <person name="Rocha-Santos T.A.P."/>
            <person name="Alves A."/>
        </authorList>
    </citation>
    <scope>NUCLEOTIDE SEQUENCE</scope>
    <source>
        <strain evidence="3">ATCC 34329</strain>
    </source>
</reference>